<keyword evidence="1" id="KW-1133">Transmembrane helix</keyword>
<dbReference type="AlphaFoldDB" id="E4RY13"/>
<feature type="transmembrane region" description="Helical" evidence="1">
    <location>
        <begin position="50"/>
        <end position="70"/>
    </location>
</feature>
<name>E4RY13_LEAB4</name>
<keyword evidence="3" id="KW-1185">Reference proteome</keyword>
<dbReference type="KEGG" id="lby:Lbys_0577"/>
<protein>
    <submittedName>
        <fullName evidence="2">Uncharacterized protein</fullName>
    </submittedName>
</protein>
<evidence type="ECO:0000256" key="1">
    <source>
        <dbReference type="SAM" id="Phobius"/>
    </source>
</evidence>
<dbReference type="EMBL" id="CP002305">
    <property type="protein sequence ID" value="ADQ16341.1"/>
    <property type="molecule type" value="Genomic_DNA"/>
</dbReference>
<organism evidence="2 3">
    <name type="scientific">Leadbetterella byssophila (strain DSM 17132 / JCM 16389 / KACC 11308 / NBRC 106382 / 4M15)</name>
    <dbReference type="NCBI Taxonomy" id="649349"/>
    <lineage>
        <taxon>Bacteria</taxon>
        <taxon>Pseudomonadati</taxon>
        <taxon>Bacteroidota</taxon>
        <taxon>Cytophagia</taxon>
        <taxon>Cytophagales</taxon>
        <taxon>Leadbetterellaceae</taxon>
        <taxon>Leadbetterella</taxon>
    </lineage>
</organism>
<proteinExistence type="predicted"/>
<accession>E4RY13</accession>
<evidence type="ECO:0000313" key="2">
    <source>
        <dbReference type="EMBL" id="ADQ16341.1"/>
    </source>
</evidence>
<keyword evidence="1" id="KW-0472">Membrane</keyword>
<feature type="transmembrane region" description="Helical" evidence="1">
    <location>
        <begin position="82"/>
        <end position="100"/>
    </location>
</feature>
<keyword evidence="1" id="KW-0812">Transmembrane</keyword>
<evidence type="ECO:0000313" key="3">
    <source>
        <dbReference type="Proteomes" id="UP000007435"/>
    </source>
</evidence>
<reference key="1">
    <citation type="submission" date="2010-11" db="EMBL/GenBank/DDBJ databases">
        <title>The complete genome of Leadbetterella byssophila DSM 17132.</title>
        <authorList>
            <consortium name="US DOE Joint Genome Institute (JGI-PGF)"/>
            <person name="Lucas S."/>
            <person name="Copeland A."/>
            <person name="Lapidus A."/>
            <person name="Glavina del Rio T."/>
            <person name="Dalin E."/>
            <person name="Tice H."/>
            <person name="Bruce D."/>
            <person name="Goodwin L."/>
            <person name="Pitluck S."/>
            <person name="Kyrpides N."/>
            <person name="Mavromatis K."/>
            <person name="Ivanova N."/>
            <person name="Teshima H."/>
            <person name="Brettin T."/>
            <person name="Detter J.C."/>
            <person name="Han C."/>
            <person name="Tapia R."/>
            <person name="Land M."/>
            <person name="Hauser L."/>
            <person name="Markowitz V."/>
            <person name="Cheng J.-F."/>
            <person name="Hugenholtz P."/>
            <person name="Woyke T."/>
            <person name="Wu D."/>
            <person name="Tindall B."/>
            <person name="Pomrenke H.G."/>
            <person name="Brambilla E."/>
            <person name="Klenk H.-P."/>
            <person name="Eisen J.A."/>
        </authorList>
    </citation>
    <scope>NUCLEOTIDE SEQUENCE [LARGE SCALE GENOMIC DNA]</scope>
    <source>
        <strain>DSM 17132</strain>
    </source>
</reference>
<dbReference type="HOGENOM" id="CLU_156638_0_0_10"/>
<dbReference type="RefSeq" id="WP_013407393.1">
    <property type="nucleotide sequence ID" value="NC_014655.1"/>
</dbReference>
<reference evidence="2 3" key="2">
    <citation type="journal article" date="2011" name="Stand. Genomic Sci.">
        <title>Complete genome sequence of Leadbetterella byssophila type strain (4M15).</title>
        <authorList>
            <person name="Abt B."/>
            <person name="Teshima H."/>
            <person name="Lucas S."/>
            <person name="Lapidus A."/>
            <person name="Del Rio T.G."/>
            <person name="Nolan M."/>
            <person name="Tice H."/>
            <person name="Cheng J.F."/>
            <person name="Pitluck S."/>
            <person name="Liolios K."/>
            <person name="Pagani I."/>
            <person name="Ivanova N."/>
            <person name="Mavromatis K."/>
            <person name="Pati A."/>
            <person name="Tapia R."/>
            <person name="Han C."/>
            <person name="Goodwin L."/>
            <person name="Chen A."/>
            <person name="Palaniappan K."/>
            <person name="Land M."/>
            <person name="Hauser L."/>
            <person name="Chang Y.J."/>
            <person name="Jeffries C.D."/>
            <person name="Rohde M."/>
            <person name="Goker M."/>
            <person name="Tindall B.J."/>
            <person name="Detter J.C."/>
            <person name="Woyke T."/>
            <person name="Bristow J."/>
            <person name="Eisen J.A."/>
            <person name="Markowitz V."/>
            <person name="Hugenholtz P."/>
            <person name="Klenk H.P."/>
            <person name="Kyrpides N.C."/>
        </authorList>
    </citation>
    <scope>NUCLEOTIDE SEQUENCE [LARGE SCALE GENOMIC DNA]</scope>
    <source>
        <strain evidence="3">DSM 17132 / JCM 16389 / KACC 11308 / NBRC 106382 / 4M15</strain>
    </source>
</reference>
<dbReference type="Proteomes" id="UP000007435">
    <property type="component" value="Chromosome"/>
</dbReference>
<dbReference type="OrthoDB" id="2868029at2"/>
<sequence length="127" mass="14623">MGNKKCARVFILIQGAMMVFHLLVLFRIIPFDKVWGGQLSSVSDMYRFEGLAMLVHAFVIWLVGMRVGIFRSLMKESLLDKFLWLLMVFFLLNTVGNLLAKTTMEKGFAAVSLASAYLVWRVRYSQY</sequence>
<dbReference type="eggNOG" id="ENOG50330HX">
    <property type="taxonomic scope" value="Bacteria"/>
</dbReference>
<feature type="transmembrane region" description="Helical" evidence="1">
    <location>
        <begin position="9"/>
        <end position="30"/>
    </location>
</feature>
<gene>
    <name evidence="2" type="ordered locus">Lbys_0577</name>
</gene>